<dbReference type="Pfam" id="PF23242">
    <property type="entry name" value="AAA_lid_TRIP13_C"/>
    <property type="match status" value="1"/>
</dbReference>
<protein>
    <submittedName>
        <fullName evidence="7">CSON010794 protein</fullName>
    </submittedName>
</protein>
<proteinExistence type="inferred from homology"/>
<dbReference type="EMBL" id="UFQT01000447">
    <property type="protein sequence ID" value="SSX24426.1"/>
    <property type="molecule type" value="Genomic_DNA"/>
</dbReference>
<dbReference type="GO" id="GO:0005634">
    <property type="term" value="C:nucleus"/>
    <property type="evidence" value="ECO:0007669"/>
    <property type="project" value="TreeGrafter"/>
</dbReference>
<dbReference type="InterPro" id="IPR003960">
    <property type="entry name" value="ATPase_AAA_CS"/>
</dbReference>
<feature type="domain" description="AAA+ ATPase" evidence="6">
    <location>
        <begin position="158"/>
        <end position="309"/>
    </location>
</feature>
<dbReference type="InterPro" id="IPR044539">
    <property type="entry name" value="Pch2-like"/>
</dbReference>
<dbReference type="PRINTS" id="PR00830">
    <property type="entry name" value="ENDOLAPTASE"/>
</dbReference>
<dbReference type="VEuPathDB" id="VectorBase:CSON010794"/>
<evidence type="ECO:0000256" key="3">
    <source>
        <dbReference type="ARBA" id="ARBA00022840"/>
    </source>
</evidence>
<dbReference type="EMBL" id="UFQS01000447">
    <property type="protein sequence ID" value="SSX04061.1"/>
    <property type="molecule type" value="Genomic_DNA"/>
</dbReference>
<keyword evidence="4" id="KW-0469">Meiosis</keyword>
<sequence>MTNVVKIEVSRRKSDKSNEELEELLIALIAENLETDITERFPVGKFLIISQLKCVVNPELIENVESFVILNKLEDSNTFKFYTYIVNEEGPEIEYLDVEKAGDSEIESGSHWLLPCREFEGLYESLIYEEGLKEKLLKMVETTLLFSKKGVNQHIVSCNRLALLYGPPGTGKTSLCKGIAQKLGIRMKKDFAYTHLIEINCHSLFSKWFSESGKLVMQLFGTILELIENPNSLVCVLIDEVESIAYSRNTVTSSEPTDSIRVVNAVLTQLDKIRKFPNVLVLTTSNVTQCIDQAFLDRADVIQYIGPPSIEAIYDLYCQALHELRRVGILDSFPDLTPISSLIEAENNDPVVHEVLNIAKMSYGLSGRSIRKVPFLGHALFLEKDKMDIMEFLQAMKEAVIKQLNDKRNVNNLVEVENQFINESQVLDPNNIVQMNGMQTCYYDVL</sequence>
<dbReference type="GO" id="GO:0007131">
    <property type="term" value="P:reciprocal meiotic recombination"/>
    <property type="evidence" value="ECO:0007669"/>
    <property type="project" value="TreeGrafter"/>
</dbReference>
<accession>A0A336KI68</accession>
<keyword evidence="3 5" id="KW-0067">ATP-binding</keyword>
<name>A0A336KI68_CULSO</name>
<evidence type="ECO:0000256" key="4">
    <source>
        <dbReference type="ARBA" id="ARBA00023254"/>
    </source>
</evidence>
<dbReference type="GO" id="GO:0051598">
    <property type="term" value="P:meiotic recombination checkpoint signaling"/>
    <property type="evidence" value="ECO:0007669"/>
    <property type="project" value="TreeGrafter"/>
</dbReference>
<dbReference type="SMART" id="SM00382">
    <property type="entry name" value="AAA"/>
    <property type="match status" value="1"/>
</dbReference>
<dbReference type="GO" id="GO:0005524">
    <property type="term" value="F:ATP binding"/>
    <property type="evidence" value="ECO:0007669"/>
    <property type="project" value="UniProtKB-KW"/>
</dbReference>
<organism evidence="7">
    <name type="scientific">Culicoides sonorensis</name>
    <name type="common">Biting midge</name>
    <dbReference type="NCBI Taxonomy" id="179676"/>
    <lineage>
        <taxon>Eukaryota</taxon>
        <taxon>Metazoa</taxon>
        <taxon>Ecdysozoa</taxon>
        <taxon>Arthropoda</taxon>
        <taxon>Hexapoda</taxon>
        <taxon>Insecta</taxon>
        <taxon>Pterygota</taxon>
        <taxon>Neoptera</taxon>
        <taxon>Endopterygota</taxon>
        <taxon>Diptera</taxon>
        <taxon>Nematocera</taxon>
        <taxon>Chironomoidea</taxon>
        <taxon>Ceratopogonidae</taxon>
        <taxon>Ceratopogoninae</taxon>
        <taxon>Culicoides</taxon>
        <taxon>Monoculicoides</taxon>
    </lineage>
</organism>
<gene>
    <name evidence="7" type="primary">CSON010794</name>
</gene>
<dbReference type="PANTHER" id="PTHR45991">
    <property type="entry name" value="PACHYTENE CHECKPOINT PROTEIN 2"/>
    <property type="match status" value="1"/>
</dbReference>
<dbReference type="InterPro" id="IPR058249">
    <property type="entry name" value="Pch2_C"/>
</dbReference>
<reference evidence="8" key="2">
    <citation type="submission" date="2018-07" db="EMBL/GenBank/DDBJ databases">
        <authorList>
            <person name="Quirk P.G."/>
            <person name="Krulwich T.A."/>
        </authorList>
    </citation>
    <scope>NUCLEOTIDE SEQUENCE</scope>
</reference>
<evidence type="ECO:0000256" key="1">
    <source>
        <dbReference type="ARBA" id="ARBA00007271"/>
    </source>
</evidence>
<dbReference type="Gene3D" id="3.40.50.300">
    <property type="entry name" value="P-loop containing nucleotide triphosphate hydrolases"/>
    <property type="match status" value="1"/>
</dbReference>
<dbReference type="InterPro" id="IPR003959">
    <property type="entry name" value="ATPase_AAA_core"/>
</dbReference>
<evidence type="ECO:0000313" key="7">
    <source>
        <dbReference type="EMBL" id="SSX04061.1"/>
    </source>
</evidence>
<dbReference type="PROSITE" id="PS00674">
    <property type="entry name" value="AAA"/>
    <property type="match status" value="1"/>
</dbReference>
<evidence type="ECO:0000259" key="6">
    <source>
        <dbReference type="SMART" id="SM00382"/>
    </source>
</evidence>
<comment type="similarity">
    <text evidence="1">Belongs to the AAA ATPase family. PCH2 subfamily.</text>
</comment>
<evidence type="ECO:0000256" key="2">
    <source>
        <dbReference type="ARBA" id="ARBA00022741"/>
    </source>
</evidence>
<dbReference type="InterPro" id="IPR003593">
    <property type="entry name" value="AAA+_ATPase"/>
</dbReference>
<dbReference type="SUPFAM" id="SSF52540">
    <property type="entry name" value="P-loop containing nucleoside triphosphate hydrolases"/>
    <property type="match status" value="1"/>
</dbReference>
<dbReference type="GO" id="GO:0005694">
    <property type="term" value="C:chromosome"/>
    <property type="evidence" value="ECO:0007669"/>
    <property type="project" value="TreeGrafter"/>
</dbReference>
<evidence type="ECO:0000256" key="5">
    <source>
        <dbReference type="RuleBase" id="RU003651"/>
    </source>
</evidence>
<keyword evidence="2 5" id="KW-0547">Nucleotide-binding</keyword>
<reference evidence="7" key="1">
    <citation type="submission" date="2018-04" db="EMBL/GenBank/DDBJ databases">
        <authorList>
            <person name="Go L.Y."/>
            <person name="Mitchell J.A."/>
        </authorList>
    </citation>
    <scope>NUCLEOTIDE SEQUENCE</scope>
    <source>
        <tissue evidence="7">Whole organism</tissue>
    </source>
</reference>
<dbReference type="InterPro" id="IPR027417">
    <property type="entry name" value="P-loop_NTPase"/>
</dbReference>
<dbReference type="FunFam" id="3.40.50.300:FF:001494">
    <property type="entry name" value="Pachytene checkpoint component Pch2"/>
    <property type="match status" value="1"/>
</dbReference>
<dbReference type="Pfam" id="PF00004">
    <property type="entry name" value="AAA"/>
    <property type="match status" value="1"/>
</dbReference>
<evidence type="ECO:0000313" key="8">
    <source>
        <dbReference type="EMBL" id="SSX24426.1"/>
    </source>
</evidence>
<dbReference type="GO" id="GO:0016887">
    <property type="term" value="F:ATP hydrolysis activity"/>
    <property type="evidence" value="ECO:0007669"/>
    <property type="project" value="InterPro"/>
</dbReference>
<dbReference type="PANTHER" id="PTHR45991:SF1">
    <property type="entry name" value="PACHYTENE CHECKPOINT PROTEIN 2 HOMOLOG"/>
    <property type="match status" value="1"/>
</dbReference>
<dbReference type="AlphaFoldDB" id="A0A336KI68"/>